<dbReference type="RefSeq" id="WP_075976114.1">
    <property type="nucleotide sequence ID" value="NZ_MKQR01000017.1"/>
</dbReference>
<accession>A0A1Q9LJQ0</accession>
<keyword evidence="2" id="KW-1185">Reference proteome</keyword>
<evidence type="ECO:0008006" key="3">
    <source>
        <dbReference type="Google" id="ProtNLM"/>
    </source>
</evidence>
<gene>
    <name evidence="1" type="ORF">BJP25_23170</name>
</gene>
<reference evidence="1 2" key="1">
    <citation type="submission" date="2016-10" db="EMBL/GenBank/DDBJ databases">
        <title>The Draft Genome Sequence of Actinokineospora bangkokensis 44EHWT reveals the biosynthetic pathway of antifungal compounds Thailandins with unusual extender unit butylmalonyl-CoA.</title>
        <authorList>
            <person name="Greule A."/>
            <person name="Intra B."/>
            <person name="Flemming S."/>
            <person name="Rommel M.G."/>
            <person name="Panbangred W."/>
            <person name="Bechthold A."/>
        </authorList>
    </citation>
    <scope>NUCLEOTIDE SEQUENCE [LARGE SCALE GENOMIC DNA]</scope>
    <source>
        <strain evidence="1 2">44EHW</strain>
    </source>
</reference>
<evidence type="ECO:0000313" key="2">
    <source>
        <dbReference type="Proteomes" id="UP000186040"/>
    </source>
</evidence>
<dbReference type="AlphaFoldDB" id="A0A1Q9LJQ0"/>
<proteinExistence type="predicted"/>
<dbReference type="STRING" id="1193682.BJP25_23170"/>
<dbReference type="Proteomes" id="UP000186040">
    <property type="component" value="Unassembled WGS sequence"/>
</dbReference>
<evidence type="ECO:0000313" key="1">
    <source>
        <dbReference type="EMBL" id="OLR92225.1"/>
    </source>
</evidence>
<protein>
    <recommendedName>
        <fullName evidence="3">PE domain-containing protein</fullName>
    </recommendedName>
</protein>
<comment type="caution">
    <text evidence="1">The sequence shown here is derived from an EMBL/GenBank/DDBJ whole genome shotgun (WGS) entry which is preliminary data.</text>
</comment>
<name>A0A1Q9LJQ0_9PSEU</name>
<organism evidence="1 2">
    <name type="scientific">Actinokineospora bangkokensis</name>
    <dbReference type="NCBI Taxonomy" id="1193682"/>
    <lineage>
        <taxon>Bacteria</taxon>
        <taxon>Bacillati</taxon>
        <taxon>Actinomycetota</taxon>
        <taxon>Actinomycetes</taxon>
        <taxon>Pseudonocardiales</taxon>
        <taxon>Pseudonocardiaceae</taxon>
        <taxon>Actinokineospora</taxon>
    </lineage>
</organism>
<dbReference type="EMBL" id="MKQR01000017">
    <property type="protein sequence ID" value="OLR92225.1"/>
    <property type="molecule type" value="Genomic_DNA"/>
</dbReference>
<sequence>MVSEQPPQPGFEVLTDALVGQVRALVGIGDETTGLVGSAGALAERTPLLGTAPPALHLAARLREAAGPAGLTGEVTAADGELASYHQALGDTVRRYQDGDREIGWRFSEQETGR</sequence>
<dbReference type="OrthoDB" id="3688895at2"/>